<dbReference type="EMBL" id="MFLU01000016">
    <property type="protein sequence ID" value="OGG73590.1"/>
    <property type="molecule type" value="Genomic_DNA"/>
</dbReference>
<dbReference type="STRING" id="1798507.A3A34_02860"/>
<organism evidence="2 3">
    <name type="scientific">Candidatus Kaiserbacteria bacterium RIFCSPLOWO2_01_FULL_50_24</name>
    <dbReference type="NCBI Taxonomy" id="1798507"/>
    <lineage>
        <taxon>Bacteria</taxon>
        <taxon>Candidatus Kaiseribacteriota</taxon>
    </lineage>
</organism>
<evidence type="ECO:0000313" key="2">
    <source>
        <dbReference type="EMBL" id="OGG73590.1"/>
    </source>
</evidence>
<reference evidence="2 3" key="1">
    <citation type="journal article" date="2016" name="Nat. Commun.">
        <title>Thousands of microbial genomes shed light on interconnected biogeochemical processes in an aquifer system.</title>
        <authorList>
            <person name="Anantharaman K."/>
            <person name="Brown C.T."/>
            <person name="Hug L.A."/>
            <person name="Sharon I."/>
            <person name="Castelle C.J."/>
            <person name="Probst A.J."/>
            <person name="Thomas B.C."/>
            <person name="Singh A."/>
            <person name="Wilkins M.J."/>
            <person name="Karaoz U."/>
            <person name="Brodie E.L."/>
            <person name="Williams K.H."/>
            <person name="Hubbard S.S."/>
            <person name="Banfield J.F."/>
        </authorList>
    </citation>
    <scope>NUCLEOTIDE SEQUENCE [LARGE SCALE GENOMIC DNA]</scope>
</reference>
<proteinExistence type="predicted"/>
<comment type="caution">
    <text evidence="2">The sequence shown here is derived from an EMBL/GenBank/DDBJ whole genome shotgun (WGS) entry which is preliminary data.</text>
</comment>
<dbReference type="SUPFAM" id="SSF53756">
    <property type="entry name" value="UDP-Glycosyltransferase/glycogen phosphorylase"/>
    <property type="match status" value="1"/>
</dbReference>
<dbReference type="CDD" id="cd03801">
    <property type="entry name" value="GT4_PimA-like"/>
    <property type="match status" value="1"/>
</dbReference>
<dbReference type="PANTHER" id="PTHR12526">
    <property type="entry name" value="GLYCOSYLTRANSFERASE"/>
    <property type="match status" value="1"/>
</dbReference>
<feature type="domain" description="Glycosyl transferase family 1" evidence="1">
    <location>
        <begin position="237"/>
        <end position="329"/>
    </location>
</feature>
<dbReference type="Gene3D" id="3.40.50.2000">
    <property type="entry name" value="Glycogen Phosphorylase B"/>
    <property type="match status" value="2"/>
</dbReference>
<dbReference type="Pfam" id="PF00534">
    <property type="entry name" value="Glycos_transf_1"/>
    <property type="match status" value="1"/>
</dbReference>
<dbReference type="InterPro" id="IPR001296">
    <property type="entry name" value="Glyco_trans_1"/>
</dbReference>
<evidence type="ECO:0000259" key="1">
    <source>
        <dbReference type="Pfam" id="PF00534"/>
    </source>
</evidence>
<evidence type="ECO:0000313" key="3">
    <source>
        <dbReference type="Proteomes" id="UP000178587"/>
    </source>
</evidence>
<protein>
    <recommendedName>
        <fullName evidence="1">Glycosyl transferase family 1 domain-containing protein</fullName>
    </recommendedName>
</protein>
<name>A0A1F6EIX6_9BACT</name>
<dbReference type="AlphaFoldDB" id="A0A1F6EIX6"/>
<sequence>MRVLYLFSGIRGGLVEKVKRGEDPGDGTWGMVRLPHFGIEAEHLELEHVLPDSAAKFIRRKVLGNYGAHIPFFFHFFRYDIIFTAGAFYSQLLFTLAQIIFRFKKPLWVMHDFNITGFLGNGTTIKQKLFRFITLRAGGIVTVGKEESERLKKLLPHLKERIEYIPFGVDISFFSPREGKEVERRILSVGVDPDRDWETLFNACEGLGVEVVAATRPRGSRDVTPPPFVTRKLFPLKELVDEYVRASIVVLPLDSSAGVNDAMGATALFEAMAMGKAIIATSTHTMRSYITHGENGLLVEEGNVEEMYSAIKKLLDDKELRDRLGHAARAYAVQNLDAEKLAGTLVNYFKKLVAEAH</sequence>
<dbReference type="GO" id="GO:0016757">
    <property type="term" value="F:glycosyltransferase activity"/>
    <property type="evidence" value="ECO:0007669"/>
    <property type="project" value="InterPro"/>
</dbReference>
<dbReference type="Proteomes" id="UP000178587">
    <property type="component" value="Unassembled WGS sequence"/>
</dbReference>
<accession>A0A1F6EIX6</accession>
<gene>
    <name evidence="2" type="ORF">A3A34_02860</name>
</gene>